<reference evidence="1 2" key="1">
    <citation type="submission" date="2019-05" db="EMBL/GenBank/DDBJ databases">
        <authorList>
            <consortium name="Pathogen Informatics"/>
        </authorList>
    </citation>
    <scope>NUCLEOTIDE SEQUENCE [LARGE SCALE GENOMIC DNA]</scope>
    <source>
        <strain evidence="1 2">NCTC503</strain>
    </source>
</reference>
<dbReference type="InterPro" id="IPR024042">
    <property type="entry name" value="TM1646-like_dom_sf"/>
</dbReference>
<dbReference type="EMBL" id="LR590481">
    <property type="protein sequence ID" value="VTQ93379.1"/>
    <property type="molecule type" value="Genomic_DNA"/>
</dbReference>
<dbReference type="SUPFAM" id="SSF158397">
    <property type="entry name" value="TM1646-like"/>
    <property type="match status" value="1"/>
</dbReference>
<organism evidence="1 2">
    <name type="scientific">Hathewaya histolytica</name>
    <name type="common">Clostridium histolyticum</name>
    <dbReference type="NCBI Taxonomy" id="1498"/>
    <lineage>
        <taxon>Bacteria</taxon>
        <taxon>Bacillati</taxon>
        <taxon>Bacillota</taxon>
        <taxon>Clostridia</taxon>
        <taxon>Eubacteriales</taxon>
        <taxon>Clostridiaceae</taxon>
        <taxon>Hathewaya</taxon>
    </lineage>
</organism>
<accession>A0A4U9RN06</accession>
<dbReference type="Gene3D" id="1.20.120.490">
    <property type="entry name" value="Hypothetical protein TM1646-like domain"/>
    <property type="match status" value="1"/>
</dbReference>
<dbReference type="KEGG" id="hhw:NCTC503_02098"/>
<dbReference type="InterPro" id="IPR005585">
    <property type="entry name" value="DUF327"/>
</dbReference>
<protein>
    <submittedName>
        <fullName evidence="1">Protein of uncharacterized function (DUF327)</fullName>
    </submittedName>
</protein>
<sequence length="140" mass="16352">MEIGRVGRNGKVMTETKKVTGKKDFSNSMNFAKQKKSKEEIKKLLETIKKKGNRLAIIKSYSDVKNYKNLIREYLQSVLEHMYSVNKDISFWQAGYFITVETIDRKLEDLTEELLKEEKEHINIASTIDEITGLLVDIYR</sequence>
<dbReference type="Pfam" id="PF03885">
    <property type="entry name" value="DUF327"/>
    <property type="match status" value="1"/>
</dbReference>
<name>A0A4U9RN06_HATHI</name>
<proteinExistence type="predicted"/>
<dbReference type="AlphaFoldDB" id="A0A4U9RN06"/>
<dbReference type="RefSeq" id="WP_138210669.1">
    <property type="nucleotide sequence ID" value="NZ_CBCRUQ010000013.1"/>
</dbReference>
<gene>
    <name evidence="1" type="ORF">NCTC503_02098</name>
</gene>
<keyword evidence="2" id="KW-1185">Reference proteome</keyword>
<evidence type="ECO:0000313" key="2">
    <source>
        <dbReference type="Proteomes" id="UP000308489"/>
    </source>
</evidence>
<dbReference type="Proteomes" id="UP000308489">
    <property type="component" value="Chromosome 1"/>
</dbReference>
<dbReference type="OrthoDB" id="2081713at2"/>
<evidence type="ECO:0000313" key="1">
    <source>
        <dbReference type="EMBL" id="VTQ93379.1"/>
    </source>
</evidence>